<proteinExistence type="predicted"/>
<dbReference type="GO" id="GO:0016539">
    <property type="term" value="P:intein-mediated protein splicing"/>
    <property type="evidence" value="ECO:0007669"/>
    <property type="project" value="InterPro"/>
</dbReference>
<dbReference type="InterPro" id="IPR027434">
    <property type="entry name" value="Homing_endonucl"/>
</dbReference>
<dbReference type="GO" id="GO:0000166">
    <property type="term" value="F:nucleotide binding"/>
    <property type="evidence" value="ECO:0007669"/>
    <property type="project" value="InterPro"/>
</dbReference>
<dbReference type="EC" id="2.7.7.7" evidence="1"/>
<protein>
    <recommendedName>
        <fullName evidence="1">DNA-directed DNA polymerase</fullName>
        <ecNumber evidence="1">2.7.7.7</ecNumber>
    </recommendedName>
</protein>
<dbReference type="InterPro" id="IPR023211">
    <property type="entry name" value="DNA_pol_palm_dom_sf"/>
</dbReference>
<evidence type="ECO:0000256" key="5">
    <source>
        <dbReference type="ARBA" id="ARBA00022932"/>
    </source>
</evidence>
<dbReference type="SUPFAM" id="SSF55608">
    <property type="entry name" value="Homing endonucleases"/>
    <property type="match status" value="1"/>
</dbReference>
<dbReference type="Gene3D" id="3.90.1600.10">
    <property type="entry name" value="Palm domain of DNA polymerase"/>
    <property type="match status" value="1"/>
</dbReference>
<evidence type="ECO:0000256" key="6">
    <source>
        <dbReference type="ARBA" id="ARBA00023000"/>
    </source>
</evidence>
<dbReference type="InterPro" id="IPR050240">
    <property type="entry name" value="DNA_pol_type-B"/>
</dbReference>
<dbReference type="InterPro" id="IPR004042">
    <property type="entry name" value="Intein_endonuc_central"/>
</dbReference>
<evidence type="ECO:0000256" key="2">
    <source>
        <dbReference type="ARBA" id="ARBA00022679"/>
    </source>
</evidence>
<evidence type="ECO:0000256" key="8">
    <source>
        <dbReference type="ARBA" id="ARBA00049244"/>
    </source>
</evidence>
<reference evidence="10 11" key="1">
    <citation type="submission" date="2013-09" db="EMBL/GenBank/DDBJ databases">
        <title>Whole genome sequencing of Halarchaeum acidiphilum strain MH1-52-1.</title>
        <authorList>
            <person name="Shimane Y."/>
            <person name="Minegishi H."/>
            <person name="Nishi S."/>
            <person name="Echigo A."/>
            <person name="Shuto A."/>
            <person name="Konishi M."/>
            <person name="Ito T."/>
            <person name="Ohkuma M."/>
            <person name="Ohta Y."/>
            <person name="Nagano Y."/>
            <person name="Tsubouchi T."/>
            <person name="Mori K."/>
            <person name="Usui K."/>
            <person name="Kamekura M."/>
            <person name="Usami R."/>
            <person name="Takaki Y."/>
            <person name="Hatada Y."/>
        </authorList>
    </citation>
    <scope>NUCLEOTIDE SEQUENCE [LARGE SCALE GENOMIC DNA]</scope>
    <source>
        <strain evidence="10 11">JCM 16109</strain>
    </source>
</reference>
<dbReference type="PANTHER" id="PTHR10322">
    <property type="entry name" value="DNA POLYMERASE CATALYTIC SUBUNIT"/>
    <property type="match status" value="1"/>
</dbReference>
<keyword evidence="5" id="KW-0239">DNA-directed DNA polymerase</keyword>
<dbReference type="InterPro" id="IPR036844">
    <property type="entry name" value="Hint_dom_sf"/>
</dbReference>
<dbReference type="NCBIfam" id="TIGR01443">
    <property type="entry name" value="intein_Cterm"/>
    <property type="match status" value="1"/>
</dbReference>
<dbReference type="Gene3D" id="3.10.28.10">
    <property type="entry name" value="Homing endonucleases"/>
    <property type="match status" value="1"/>
</dbReference>
<dbReference type="AlphaFoldDB" id="U2YRM2"/>
<dbReference type="RefSeq" id="WP_021779520.1">
    <property type="nucleotide sequence ID" value="NZ_BANO01000027.1"/>
</dbReference>
<gene>
    <name evidence="10" type="ORF">MBEHAL_0117</name>
</gene>
<dbReference type="InterPro" id="IPR042087">
    <property type="entry name" value="DNA_pol_B_thumb"/>
</dbReference>
<dbReference type="PROSITE" id="PS50818">
    <property type="entry name" value="INTEIN_C_TER"/>
    <property type="match status" value="1"/>
</dbReference>
<keyword evidence="2" id="KW-0808">Transferase</keyword>
<dbReference type="Proteomes" id="UP000016986">
    <property type="component" value="Unassembled WGS sequence"/>
</dbReference>
<keyword evidence="3" id="KW-0548">Nucleotidyltransferase</keyword>
<keyword evidence="7" id="KW-0238">DNA-binding</keyword>
<dbReference type="PANTHER" id="PTHR10322:SF23">
    <property type="entry name" value="DNA POLYMERASE DELTA CATALYTIC SUBUNIT"/>
    <property type="match status" value="1"/>
</dbReference>
<organism evidence="10 11">
    <name type="scientific">Halarchaeum acidiphilum MH1-52-1</name>
    <dbReference type="NCBI Taxonomy" id="1261545"/>
    <lineage>
        <taxon>Archaea</taxon>
        <taxon>Methanobacteriati</taxon>
        <taxon>Methanobacteriota</taxon>
        <taxon>Stenosarchaea group</taxon>
        <taxon>Halobacteria</taxon>
        <taxon>Halobacteriales</taxon>
        <taxon>Halobacteriaceae</taxon>
    </lineage>
</organism>
<dbReference type="InterPro" id="IPR006142">
    <property type="entry name" value="INTEIN"/>
</dbReference>
<comment type="caution">
    <text evidence="10">The sequence shown here is derived from an EMBL/GenBank/DDBJ whole genome shotgun (WGS) entry which is preliminary data.</text>
</comment>
<dbReference type="EMBL" id="BATA01000002">
    <property type="protein sequence ID" value="GAD51357.1"/>
    <property type="molecule type" value="Genomic_DNA"/>
</dbReference>
<dbReference type="GO" id="GO:0006261">
    <property type="term" value="P:DNA-templated DNA replication"/>
    <property type="evidence" value="ECO:0007669"/>
    <property type="project" value="TreeGrafter"/>
</dbReference>
<evidence type="ECO:0000256" key="3">
    <source>
        <dbReference type="ARBA" id="ARBA00022695"/>
    </source>
</evidence>
<comment type="catalytic activity">
    <reaction evidence="8">
        <text>DNA(n) + a 2'-deoxyribonucleoside 5'-triphosphate = DNA(n+1) + diphosphate</text>
        <dbReference type="Rhea" id="RHEA:22508"/>
        <dbReference type="Rhea" id="RHEA-COMP:17339"/>
        <dbReference type="Rhea" id="RHEA-COMP:17340"/>
        <dbReference type="ChEBI" id="CHEBI:33019"/>
        <dbReference type="ChEBI" id="CHEBI:61560"/>
        <dbReference type="ChEBI" id="CHEBI:173112"/>
        <dbReference type="EC" id="2.7.7.7"/>
    </reaction>
</comment>
<evidence type="ECO:0000313" key="10">
    <source>
        <dbReference type="EMBL" id="GAD51357.1"/>
    </source>
</evidence>
<dbReference type="GO" id="GO:0003677">
    <property type="term" value="F:DNA binding"/>
    <property type="evidence" value="ECO:0007669"/>
    <property type="project" value="UniProtKB-KW"/>
</dbReference>
<sequence length="620" mass="70246">MKLQHEFGESTTTRDHSYVVDGADGLEEAVPADVDEPLRVPDMPDAGTVTEIDVYEVLRGYEREYEDGRGTGGSTVKTKRVYADDESVWFGHEHYGDLDSTVTVQRHIDLASEDGAALVRLLGAYVPEGSASTVETADGKFGASIAESRREWIEQLEDDYHRLFENAEASIIASDSRDERALEYETESGAESATYDDRTLKLQMMNELSAVFFREFAGQTSHRTRIPSFVYHLDDDLQALFLDVLVEGDGSREFPYSEGYAARNFDFETTSRELAAGLSMLLTQRGKKHSLKYRDGKGSYTVRTCDSYRGGRDPVLTTVEHDGYVYDLSVADNENFVDALGGIVLHNTDSVMLELGGDVEKEEAIEQSFDIAEYINDRYDVFALEELDAAVHHFEIEFEKLYRRFFQAGKKKRYAGHIVWKEGKDVDDIDITGFEYKRSDIAPITKDVQKQVIDMIVHGEDTDDVKEYVHDVVEDFRDGNVDLDDVGIPGGIGKRLDNYDTDTAQVRGAKYANLLLGTNFQRGSKPKRLYLKKVHPEFFREMEEEHPDLVEDPLYIEFKRDPDVICYEYADQIPDAFEVDWETMLEKTLKGPIERITEALGVSWDEVESGQTQTGLGSYM</sequence>
<dbReference type="Gene3D" id="1.10.132.60">
    <property type="entry name" value="DNA polymerase family B, C-terminal domain"/>
    <property type="match status" value="1"/>
</dbReference>
<name>U2YRM2_9EURY</name>
<dbReference type="GO" id="GO:0004519">
    <property type="term" value="F:endonuclease activity"/>
    <property type="evidence" value="ECO:0007669"/>
    <property type="project" value="InterPro"/>
</dbReference>
<dbReference type="InterPro" id="IPR043502">
    <property type="entry name" value="DNA/RNA_pol_sf"/>
</dbReference>
<dbReference type="Pfam" id="PF00136">
    <property type="entry name" value="DNA_pol_B"/>
    <property type="match status" value="1"/>
</dbReference>
<dbReference type="eggNOG" id="arCOG03145">
    <property type="taxonomic scope" value="Archaea"/>
</dbReference>
<dbReference type="SUPFAM" id="SSF56672">
    <property type="entry name" value="DNA/RNA polymerases"/>
    <property type="match status" value="1"/>
</dbReference>
<evidence type="ECO:0000256" key="7">
    <source>
        <dbReference type="ARBA" id="ARBA00023125"/>
    </source>
</evidence>
<dbReference type="InterPro" id="IPR006134">
    <property type="entry name" value="DNA-dir_DNA_pol_B_multi_dom"/>
</dbReference>
<evidence type="ECO:0000259" key="9">
    <source>
        <dbReference type="PROSITE" id="PS50819"/>
    </source>
</evidence>
<dbReference type="GO" id="GO:0003887">
    <property type="term" value="F:DNA-directed DNA polymerase activity"/>
    <property type="evidence" value="ECO:0007669"/>
    <property type="project" value="UniProtKB-KW"/>
</dbReference>
<dbReference type="PRINTS" id="PR00379">
    <property type="entry name" value="INTEIN"/>
</dbReference>
<keyword evidence="4" id="KW-0068">Autocatalytic cleavage</keyword>
<accession>U2YRM2</accession>
<evidence type="ECO:0000256" key="4">
    <source>
        <dbReference type="ARBA" id="ARBA00022813"/>
    </source>
</evidence>
<evidence type="ECO:0000313" key="11">
    <source>
        <dbReference type="Proteomes" id="UP000016986"/>
    </source>
</evidence>
<evidence type="ECO:0000256" key="1">
    <source>
        <dbReference type="ARBA" id="ARBA00012417"/>
    </source>
</evidence>
<keyword evidence="11" id="KW-1185">Reference proteome</keyword>
<dbReference type="SUPFAM" id="SSF51294">
    <property type="entry name" value="Hedgehog/intein (Hint) domain"/>
    <property type="match status" value="1"/>
</dbReference>
<feature type="domain" description="DOD-type homing endonuclease" evidence="9">
    <location>
        <begin position="121"/>
        <end position="287"/>
    </location>
</feature>
<dbReference type="PROSITE" id="PS50819">
    <property type="entry name" value="INTEIN_ENDONUCLEASE"/>
    <property type="match status" value="1"/>
</dbReference>
<dbReference type="InterPro" id="IPR030934">
    <property type="entry name" value="Intein_C"/>
</dbReference>
<keyword evidence="6" id="KW-0651">Protein splicing</keyword>